<dbReference type="Proteomes" id="UP001230426">
    <property type="component" value="Unassembled WGS sequence"/>
</dbReference>
<dbReference type="SUPFAM" id="SSF53474">
    <property type="entry name" value="alpha/beta-Hydrolases"/>
    <property type="match status" value="1"/>
</dbReference>
<dbReference type="PANTHER" id="PTHR11559">
    <property type="entry name" value="CARBOXYLESTERASE"/>
    <property type="match status" value="1"/>
</dbReference>
<proteinExistence type="predicted"/>
<dbReference type="Gene3D" id="3.40.50.1820">
    <property type="entry name" value="alpha/beta hydrolase"/>
    <property type="match status" value="1"/>
</dbReference>
<dbReference type="EMBL" id="JAUSRB010000002">
    <property type="protein sequence ID" value="MDP9869781.1"/>
    <property type="molecule type" value="Genomic_DNA"/>
</dbReference>
<feature type="domain" description="Carboxylesterase type B" evidence="1">
    <location>
        <begin position="6"/>
        <end position="213"/>
    </location>
</feature>
<reference evidence="2 3" key="1">
    <citation type="submission" date="2023-07" db="EMBL/GenBank/DDBJ databases">
        <title>Sequencing the genomes of 1000 actinobacteria strains.</title>
        <authorList>
            <person name="Klenk H.-P."/>
        </authorList>
    </citation>
    <scope>NUCLEOTIDE SEQUENCE [LARGE SCALE GENOMIC DNA]</scope>
    <source>
        <strain evidence="2 3">DSM 44109</strain>
    </source>
</reference>
<evidence type="ECO:0000313" key="3">
    <source>
        <dbReference type="Proteomes" id="UP001230426"/>
    </source>
</evidence>
<name>A0ABT9RLT2_9ACTN</name>
<comment type="caution">
    <text evidence="2">The sequence shown here is derived from an EMBL/GenBank/DDBJ whole genome shotgun (WGS) entry which is preliminary data.</text>
</comment>
<gene>
    <name evidence="2" type="ORF">J2S55_009047</name>
</gene>
<dbReference type="InterPro" id="IPR029058">
    <property type="entry name" value="AB_hydrolase_fold"/>
</dbReference>
<sequence>MTRHVTVRLSGGAIRGRRLDGHLSFRGIPYAEAPVGERRWRPPVPVAPWPGVRDATVPGNPAPQSAQSFADVTSVDEDCLTLDVTVPEAPGTGRPVMVWLHGGGGTNGTAAVYDPRRIAVAGDVVVVAPNFRLGVFGCFGYPGLADGGTFGLRDQQAALRWVQREIARFGGDPANVTLVGESYGALTIAAHLVSPASAGLFHRAILQSGFAIAAQCELADRMNRYWAAFAAHGDPACADLPA</sequence>
<evidence type="ECO:0000259" key="1">
    <source>
        <dbReference type="Pfam" id="PF00135"/>
    </source>
</evidence>
<organism evidence="2 3">
    <name type="scientific">Streptosporangium brasiliense</name>
    <dbReference type="NCBI Taxonomy" id="47480"/>
    <lineage>
        <taxon>Bacteria</taxon>
        <taxon>Bacillati</taxon>
        <taxon>Actinomycetota</taxon>
        <taxon>Actinomycetes</taxon>
        <taxon>Streptosporangiales</taxon>
        <taxon>Streptosporangiaceae</taxon>
        <taxon>Streptosporangium</taxon>
    </lineage>
</organism>
<protein>
    <submittedName>
        <fullName evidence="2">Carboxylesterase type B</fullName>
    </submittedName>
</protein>
<evidence type="ECO:0000313" key="2">
    <source>
        <dbReference type="EMBL" id="MDP9869781.1"/>
    </source>
</evidence>
<dbReference type="InterPro" id="IPR002018">
    <property type="entry name" value="CarbesteraseB"/>
</dbReference>
<accession>A0ABT9RLT2</accession>
<keyword evidence="3" id="KW-1185">Reference proteome</keyword>
<dbReference type="RefSeq" id="WP_306874100.1">
    <property type="nucleotide sequence ID" value="NZ_JAUSRB010000002.1"/>
</dbReference>
<dbReference type="Pfam" id="PF00135">
    <property type="entry name" value="COesterase"/>
    <property type="match status" value="1"/>
</dbReference>
<dbReference type="InterPro" id="IPR050309">
    <property type="entry name" value="Type-B_Carboxylest/Lipase"/>
</dbReference>